<dbReference type="InterPro" id="IPR009057">
    <property type="entry name" value="Homeodomain-like_sf"/>
</dbReference>
<dbReference type="SUPFAM" id="SSF46689">
    <property type="entry name" value="Homeodomain-like"/>
    <property type="match status" value="1"/>
</dbReference>
<accession>A0A4Q8AAW3</accession>
<protein>
    <submittedName>
        <fullName evidence="7">TetR family transcriptional regulator</fullName>
    </submittedName>
</protein>
<proteinExistence type="predicted"/>
<feature type="DNA-binding region" description="H-T-H motif" evidence="4">
    <location>
        <begin position="47"/>
        <end position="66"/>
    </location>
</feature>
<reference evidence="7 8" key="1">
    <citation type="submission" date="2019-02" db="EMBL/GenBank/DDBJ databases">
        <title>Sequencing the genomes of 1000 actinobacteria strains.</title>
        <authorList>
            <person name="Klenk H.-P."/>
        </authorList>
    </citation>
    <scope>NUCLEOTIDE SEQUENCE [LARGE SCALE GENOMIC DNA]</scope>
    <source>
        <strain evidence="7 8">DSM 17364</strain>
    </source>
</reference>
<keyword evidence="8" id="KW-1185">Reference proteome</keyword>
<name>A0A4Q8AAW3_9MICC</name>
<dbReference type="GO" id="GO:0000976">
    <property type="term" value="F:transcription cis-regulatory region binding"/>
    <property type="evidence" value="ECO:0007669"/>
    <property type="project" value="TreeGrafter"/>
</dbReference>
<dbReference type="PROSITE" id="PS50977">
    <property type="entry name" value="HTH_TETR_2"/>
    <property type="match status" value="1"/>
</dbReference>
<dbReference type="AlphaFoldDB" id="A0A4Q8AAW3"/>
<dbReference type="Pfam" id="PF19344">
    <property type="entry name" value="TetR_C_32"/>
    <property type="match status" value="1"/>
</dbReference>
<dbReference type="PANTHER" id="PTHR30055">
    <property type="entry name" value="HTH-TYPE TRANSCRIPTIONAL REGULATOR RUTR"/>
    <property type="match status" value="1"/>
</dbReference>
<dbReference type="Pfam" id="PF00440">
    <property type="entry name" value="TetR_N"/>
    <property type="match status" value="1"/>
</dbReference>
<dbReference type="Proteomes" id="UP000292685">
    <property type="component" value="Unassembled WGS sequence"/>
</dbReference>
<sequence length="231" mass="25533">MNSENDRGVAPEQDGRASRWEAHREARRLDLLRIARKAIHRLGPNASMEDIAAEAGTSKSVFYRYFGDKSGLRRAVGSIVVEHMRSTVLEAGKTAATEEEGLHGMVAAYLAMAERSPNVYFFVTSLAHDPLAAEARGEEEDEEPLDTFFRDITTLMGESLAHYLDRTDRTAGSEQHTLLWPQASIGMVRAAGEAWLRMPASAEKPTHEELTDTITGWLVHGISGPSRKART</sequence>
<dbReference type="OrthoDB" id="4542604at2"/>
<keyword evidence="3" id="KW-0804">Transcription</keyword>
<evidence type="ECO:0000313" key="7">
    <source>
        <dbReference type="EMBL" id="RZU61267.1"/>
    </source>
</evidence>
<feature type="region of interest" description="Disordered" evidence="5">
    <location>
        <begin position="1"/>
        <end position="21"/>
    </location>
</feature>
<gene>
    <name evidence="7" type="ORF">EV380_0830</name>
</gene>
<evidence type="ECO:0000259" key="6">
    <source>
        <dbReference type="PROSITE" id="PS50977"/>
    </source>
</evidence>
<keyword evidence="2 4" id="KW-0238">DNA-binding</keyword>
<dbReference type="RefSeq" id="WP_102160955.1">
    <property type="nucleotide sequence ID" value="NZ_PGGT01000065.1"/>
</dbReference>
<keyword evidence="1" id="KW-0805">Transcription regulation</keyword>
<dbReference type="Gene3D" id="1.10.357.10">
    <property type="entry name" value="Tetracycline Repressor, domain 2"/>
    <property type="match status" value="1"/>
</dbReference>
<evidence type="ECO:0000256" key="3">
    <source>
        <dbReference type="ARBA" id="ARBA00023163"/>
    </source>
</evidence>
<dbReference type="InterPro" id="IPR045823">
    <property type="entry name" value="TetR_C_32"/>
</dbReference>
<dbReference type="GO" id="GO:0003700">
    <property type="term" value="F:DNA-binding transcription factor activity"/>
    <property type="evidence" value="ECO:0007669"/>
    <property type="project" value="TreeGrafter"/>
</dbReference>
<dbReference type="PANTHER" id="PTHR30055:SF234">
    <property type="entry name" value="HTH-TYPE TRANSCRIPTIONAL REGULATOR BETI"/>
    <property type="match status" value="1"/>
</dbReference>
<comment type="caution">
    <text evidence="7">The sequence shown here is derived from an EMBL/GenBank/DDBJ whole genome shotgun (WGS) entry which is preliminary data.</text>
</comment>
<dbReference type="InterPro" id="IPR050109">
    <property type="entry name" value="HTH-type_TetR-like_transc_reg"/>
</dbReference>
<evidence type="ECO:0000313" key="8">
    <source>
        <dbReference type="Proteomes" id="UP000292685"/>
    </source>
</evidence>
<evidence type="ECO:0000256" key="4">
    <source>
        <dbReference type="PROSITE-ProRule" id="PRU00335"/>
    </source>
</evidence>
<feature type="domain" description="HTH tetR-type" evidence="6">
    <location>
        <begin position="25"/>
        <end position="84"/>
    </location>
</feature>
<dbReference type="EMBL" id="SHLA01000001">
    <property type="protein sequence ID" value="RZU61267.1"/>
    <property type="molecule type" value="Genomic_DNA"/>
</dbReference>
<evidence type="ECO:0000256" key="5">
    <source>
        <dbReference type="SAM" id="MobiDB-lite"/>
    </source>
</evidence>
<dbReference type="InterPro" id="IPR001647">
    <property type="entry name" value="HTH_TetR"/>
</dbReference>
<organism evidence="7 8">
    <name type="scientific">Zhihengliuella halotolerans</name>
    <dbReference type="NCBI Taxonomy" id="370736"/>
    <lineage>
        <taxon>Bacteria</taxon>
        <taxon>Bacillati</taxon>
        <taxon>Actinomycetota</taxon>
        <taxon>Actinomycetes</taxon>
        <taxon>Micrococcales</taxon>
        <taxon>Micrococcaceae</taxon>
        <taxon>Zhihengliuella</taxon>
    </lineage>
</organism>
<evidence type="ECO:0000256" key="1">
    <source>
        <dbReference type="ARBA" id="ARBA00023015"/>
    </source>
</evidence>
<evidence type="ECO:0000256" key="2">
    <source>
        <dbReference type="ARBA" id="ARBA00023125"/>
    </source>
</evidence>